<evidence type="ECO:0000313" key="1">
    <source>
        <dbReference type="EMBL" id="PIP18785.1"/>
    </source>
</evidence>
<dbReference type="Gene3D" id="3.80.30.30">
    <property type="match status" value="1"/>
</dbReference>
<dbReference type="AlphaFoldDB" id="A0A2G9YHT2"/>
<name>A0A2G9YHT2_9BACT</name>
<reference evidence="1 2" key="1">
    <citation type="submission" date="2017-09" db="EMBL/GenBank/DDBJ databases">
        <title>Depth-based differentiation of microbial function through sediment-hosted aquifers and enrichment of novel symbionts in the deep terrestrial subsurface.</title>
        <authorList>
            <person name="Probst A.J."/>
            <person name="Ladd B."/>
            <person name="Jarett J.K."/>
            <person name="Geller-Mcgrath D.E."/>
            <person name="Sieber C.M."/>
            <person name="Emerson J.B."/>
            <person name="Anantharaman K."/>
            <person name="Thomas B.C."/>
            <person name="Malmstrom R."/>
            <person name="Stieglmeier M."/>
            <person name="Klingl A."/>
            <person name="Woyke T."/>
            <person name="Ryan C.M."/>
            <person name="Banfield J.F."/>
        </authorList>
    </citation>
    <scope>NUCLEOTIDE SEQUENCE [LARGE SCALE GENOMIC DNA]</scope>
    <source>
        <strain evidence="1">CG23_combo_of_CG06-09_8_20_14_all_41_10</strain>
    </source>
</reference>
<accession>A0A2G9YHT2</accession>
<comment type="caution">
    <text evidence="1">The sequence shown here is derived from an EMBL/GenBank/DDBJ whole genome shotgun (WGS) entry which is preliminary data.</text>
</comment>
<proteinExistence type="predicted"/>
<gene>
    <name evidence="1" type="ORF">COX41_06360</name>
</gene>
<dbReference type="EMBL" id="PCRK01000166">
    <property type="protein sequence ID" value="PIP18785.1"/>
    <property type="molecule type" value="Genomic_DNA"/>
</dbReference>
<evidence type="ECO:0008006" key="3">
    <source>
        <dbReference type="Google" id="ProtNLM"/>
    </source>
</evidence>
<sequence length="137" mass="15794">NVIKILTKGGTRAIRDFDIMKTGNCDFGATLTFLDEARSLEWEPGAAPPSNRIAALRLAKEDGIRTWVSLEPVIDPEQVYKIIKLTHKFVDLYKVGKLNYHPKAKEIDWRKFRIITENLLQSLGKKYYIKNDLRAFD</sequence>
<organism evidence="1 2">
    <name type="scientific">Candidatus Sherwoodlollariibacterium unditelluris</name>
    <dbReference type="NCBI Taxonomy" id="1974757"/>
    <lineage>
        <taxon>Bacteria</taxon>
        <taxon>Pseudomonadati</taxon>
        <taxon>Candidatus Omnitrophota</taxon>
        <taxon>Candidatus Sherwoodlollariibacterium</taxon>
    </lineage>
</organism>
<evidence type="ECO:0000313" key="2">
    <source>
        <dbReference type="Proteomes" id="UP000231292"/>
    </source>
</evidence>
<dbReference type="Proteomes" id="UP000231292">
    <property type="component" value="Unassembled WGS sequence"/>
</dbReference>
<protein>
    <recommendedName>
        <fullName evidence="3">Radical SAM protein</fullName>
    </recommendedName>
</protein>
<feature type="non-terminal residue" evidence="1">
    <location>
        <position position="1"/>
    </location>
</feature>